<sequence>MILRASLLLGCLAFLLLIEDAKPTSCAFYCFVVPSRKEALDIALFRNLSCTHFVYGFSRIRSDMSLRSITSRDNLEINSPGNLRKFLGLRNTHPHATLLLGVQMTANDVFHDVRHARRTAELITNSAKKR</sequence>
<name>A0A2G9TLL5_TELCI</name>
<evidence type="ECO:0008006" key="4">
    <source>
        <dbReference type="Google" id="ProtNLM"/>
    </source>
</evidence>
<dbReference type="Proteomes" id="UP000230423">
    <property type="component" value="Unassembled WGS sequence"/>
</dbReference>
<evidence type="ECO:0000313" key="3">
    <source>
        <dbReference type="Proteomes" id="UP000230423"/>
    </source>
</evidence>
<dbReference type="OrthoDB" id="5841449at2759"/>
<keyword evidence="3" id="KW-1185">Reference proteome</keyword>
<dbReference type="AlphaFoldDB" id="A0A2G9TLL5"/>
<reference evidence="2 3" key="1">
    <citation type="submission" date="2015-09" db="EMBL/GenBank/DDBJ databases">
        <title>Draft genome of the parasitic nematode Teladorsagia circumcincta isolate WARC Sus (inbred).</title>
        <authorList>
            <person name="Mitreva M."/>
        </authorList>
    </citation>
    <scope>NUCLEOTIDE SEQUENCE [LARGE SCALE GENOMIC DNA]</scope>
    <source>
        <strain evidence="2 3">S</strain>
    </source>
</reference>
<accession>A0A2G9TLL5</accession>
<dbReference type="EMBL" id="KZ359603">
    <property type="protein sequence ID" value="PIO58861.1"/>
    <property type="molecule type" value="Genomic_DNA"/>
</dbReference>
<gene>
    <name evidence="2" type="ORF">TELCIR_19694</name>
</gene>
<evidence type="ECO:0000313" key="2">
    <source>
        <dbReference type="EMBL" id="PIO58861.1"/>
    </source>
</evidence>
<feature type="chain" id="PRO_5013870129" description="Secreted protein" evidence="1">
    <location>
        <begin position="24"/>
        <end position="130"/>
    </location>
</feature>
<feature type="signal peptide" evidence="1">
    <location>
        <begin position="1"/>
        <end position="23"/>
    </location>
</feature>
<protein>
    <recommendedName>
        <fullName evidence="4">Secreted protein</fullName>
    </recommendedName>
</protein>
<keyword evidence="1" id="KW-0732">Signal</keyword>
<evidence type="ECO:0000256" key="1">
    <source>
        <dbReference type="SAM" id="SignalP"/>
    </source>
</evidence>
<proteinExistence type="predicted"/>
<organism evidence="2 3">
    <name type="scientific">Teladorsagia circumcincta</name>
    <name type="common">Brown stomach worm</name>
    <name type="synonym">Ostertagia circumcincta</name>
    <dbReference type="NCBI Taxonomy" id="45464"/>
    <lineage>
        <taxon>Eukaryota</taxon>
        <taxon>Metazoa</taxon>
        <taxon>Ecdysozoa</taxon>
        <taxon>Nematoda</taxon>
        <taxon>Chromadorea</taxon>
        <taxon>Rhabditida</taxon>
        <taxon>Rhabditina</taxon>
        <taxon>Rhabditomorpha</taxon>
        <taxon>Strongyloidea</taxon>
        <taxon>Trichostrongylidae</taxon>
        <taxon>Teladorsagia</taxon>
    </lineage>
</organism>